<gene>
    <name evidence="6" type="ordered locus">Mvan_0897</name>
</gene>
<dbReference type="STRING" id="350058.Mvan_0897"/>
<dbReference type="PANTHER" id="PTHR30136">
    <property type="entry name" value="HELIX-TURN-HELIX TRANSCRIPTIONAL REGULATOR, ICLR FAMILY"/>
    <property type="match status" value="1"/>
</dbReference>
<dbReference type="Proteomes" id="UP000009159">
    <property type="component" value="Chromosome"/>
</dbReference>
<dbReference type="SUPFAM" id="SSF46785">
    <property type="entry name" value="Winged helix' DNA-binding domain"/>
    <property type="match status" value="1"/>
</dbReference>
<dbReference type="InterPro" id="IPR050707">
    <property type="entry name" value="HTH_MetabolicPath_Reg"/>
</dbReference>
<organism evidence="6 7">
    <name type="scientific">Mycolicibacterium vanbaalenii (strain DSM 7251 / JCM 13017 / BCRC 16820 / KCTC 9966 / NRRL B-24157 / PYR-1)</name>
    <name type="common">Mycobacterium vanbaalenii</name>
    <dbReference type="NCBI Taxonomy" id="350058"/>
    <lineage>
        <taxon>Bacteria</taxon>
        <taxon>Bacillati</taxon>
        <taxon>Actinomycetota</taxon>
        <taxon>Actinomycetes</taxon>
        <taxon>Mycobacteriales</taxon>
        <taxon>Mycobacteriaceae</taxon>
        <taxon>Mycolicibacterium</taxon>
    </lineage>
</organism>
<dbReference type="Pfam" id="PF09339">
    <property type="entry name" value="HTH_IclR"/>
    <property type="match status" value="1"/>
</dbReference>
<sequence>MLDESAASPTLIQSLQRGMHLVAAVTEHGPLTARVLSEKAGICLPTTYHLLRTLVHEGYLQRDDDGRYRLGDQLTFVAQLESRARSLRLVREVMAELAAQARVTVSTGVLCNDEIVISQFVAHPGVPRFDCWRGMAIPGHATAIGKNILARMQPQRQAEYLSNHPLDALTAATVTTSWRLAAELTDVDIAHSDQQYRYGISCTATTLADDTLSAIGAAYSSDRSQRQRDRIDDLLLGAAQRISNAMCPVRPEHVGNSQA</sequence>
<keyword evidence="3" id="KW-0804">Transcription</keyword>
<dbReference type="KEGG" id="mva:Mvan_0897"/>
<dbReference type="eggNOG" id="COG1414">
    <property type="taxonomic scope" value="Bacteria"/>
</dbReference>
<dbReference type="SMART" id="SM00346">
    <property type="entry name" value="HTH_ICLR"/>
    <property type="match status" value="1"/>
</dbReference>
<evidence type="ECO:0000313" key="6">
    <source>
        <dbReference type="EMBL" id="ABM11735.1"/>
    </source>
</evidence>
<proteinExistence type="predicted"/>
<evidence type="ECO:0000313" key="7">
    <source>
        <dbReference type="Proteomes" id="UP000009159"/>
    </source>
</evidence>
<keyword evidence="7" id="KW-1185">Reference proteome</keyword>
<dbReference type="PROSITE" id="PS51078">
    <property type="entry name" value="ICLR_ED"/>
    <property type="match status" value="1"/>
</dbReference>
<dbReference type="AlphaFoldDB" id="A1T3I5"/>
<dbReference type="InterPro" id="IPR036388">
    <property type="entry name" value="WH-like_DNA-bd_sf"/>
</dbReference>
<dbReference type="InterPro" id="IPR005471">
    <property type="entry name" value="Tscrpt_reg_IclR_N"/>
</dbReference>
<protein>
    <submittedName>
        <fullName evidence="6">Regulatory protein, IclR</fullName>
    </submittedName>
</protein>
<keyword evidence="2" id="KW-0238">DNA-binding</keyword>
<dbReference type="RefSeq" id="WP_011778170.1">
    <property type="nucleotide sequence ID" value="NC_008726.1"/>
</dbReference>
<dbReference type="EMBL" id="CP000511">
    <property type="protein sequence ID" value="ABM11735.1"/>
    <property type="molecule type" value="Genomic_DNA"/>
</dbReference>
<feature type="domain" description="IclR-ED" evidence="5">
    <location>
        <begin position="72"/>
        <end position="248"/>
    </location>
</feature>
<dbReference type="InterPro" id="IPR036390">
    <property type="entry name" value="WH_DNA-bd_sf"/>
</dbReference>
<dbReference type="HOGENOM" id="CLU_062618_5_2_11"/>
<dbReference type="GO" id="GO:0003677">
    <property type="term" value="F:DNA binding"/>
    <property type="evidence" value="ECO:0007669"/>
    <property type="project" value="UniProtKB-KW"/>
</dbReference>
<dbReference type="Gene3D" id="3.30.450.40">
    <property type="match status" value="1"/>
</dbReference>
<evidence type="ECO:0000256" key="2">
    <source>
        <dbReference type="ARBA" id="ARBA00023125"/>
    </source>
</evidence>
<name>A1T3I5_MYCVP</name>
<keyword evidence="1" id="KW-0805">Transcription regulation</keyword>
<accession>A1T3I5</accession>
<evidence type="ECO:0000259" key="5">
    <source>
        <dbReference type="PROSITE" id="PS51078"/>
    </source>
</evidence>
<dbReference type="Gene3D" id="1.10.10.10">
    <property type="entry name" value="Winged helix-like DNA-binding domain superfamily/Winged helix DNA-binding domain"/>
    <property type="match status" value="1"/>
</dbReference>
<dbReference type="InterPro" id="IPR029016">
    <property type="entry name" value="GAF-like_dom_sf"/>
</dbReference>
<evidence type="ECO:0000256" key="1">
    <source>
        <dbReference type="ARBA" id="ARBA00023015"/>
    </source>
</evidence>
<dbReference type="PANTHER" id="PTHR30136:SF24">
    <property type="entry name" value="HTH-TYPE TRANSCRIPTIONAL REPRESSOR ALLR"/>
    <property type="match status" value="1"/>
</dbReference>
<reference evidence="6" key="1">
    <citation type="submission" date="2006-12" db="EMBL/GenBank/DDBJ databases">
        <title>Complete sequence of Mycobacterium vanbaalenii PYR-1.</title>
        <authorList>
            <consortium name="US DOE Joint Genome Institute"/>
            <person name="Copeland A."/>
            <person name="Lucas S."/>
            <person name="Lapidus A."/>
            <person name="Barry K."/>
            <person name="Detter J.C."/>
            <person name="Glavina del Rio T."/>
            <person name="Hammon N."/>
            <person name="Israni S."/>
            <person name="Dalin E."/>
            <person name="Tice H."/>
            <person name="Pitluck S."/>
            <person name="Singan V."/>
            <person name="Schmutz J."/>
            <person name="Larimer F."/>
            <person name="Land M."/>
            <person name="Hauser L."/>
            <person name="Kyrpides N."/>
            <person name="Anderson I.J."/>
            <person name="Miller C."/>
            <person name="Richardson P."/>
        </authorList>
    </citation>
    <scope>NUCLEOTIDE SEQUENCE [LARGE SCALE GENOMIC DNA]</scope>
    <source>
        <strain evidence="6">PYR-1</strain>
    </source>
</reference>
<dbReference type="PROSITE" id="PS51077">
    <property type="entry name" value="HTH_ICLR"/>
    <property type="match status" value="1"/>
</dbReference>
<evidence type="ECO:0000256" key="3">
    <source>
        <dbReference type="ARBA" id="ARBA00023163"/>
    </source>
</evidence>
<dbReference type="SUPFAM" id="SSF55781">
    <property type="entry name" value="GAF domain-like"/>
    <property type="match status" value="1"/>
</dbReference>
<dbReference type="GO" id="GO:0003700">
    <property type="term" value="F:DNA-binding transcription factor activity"/>
    <property type="evidence" value="ECO:0007669"/>
    <property type="project" value="TreeGrafter"/>
</dbReference>
<evidence type="ECO:0000259" key="4">
    <source>
        <dbReference type="PROSITE" id="PS51077"/>
    </source>
</evidence>
<dbReference type="GO" id="GO:0045892">
    <property type="term" value="P:negative regulation of DNA-templated transcription"/>
    <property type="evidence" value="ECO:0007669"/>
    <property type="project" value="TreeGrafter"/>
</dbReference>
<dbReference type="InterPro" id="IPR014757">
    <property type="entry name" value="Tscrpt_reg_IclR_C"/>
</dbReference>
<dbReference type="Pfam" id="PF01614">
    <property type="entry name" value="IclR_C"/>
    <property type="match status" value="1"/>
</dbReference>
<feature type="domain" description="HTH iclR-type" evidence="4">
    <location>
        <begin position="12"/>
        <end position="72"/>
    </location>
</feature>